<dbReference type="AlphaFoldDB" id="A0A917T325"/>
<gene>
    <name evidence="1" type="ORF">GCM10011534_31870</name>
</gene>
<dbReference type="RefSeq" id="WP_028287029.1">
    <property type="nucleotide sequence ID" value="NZ_BMLF01000002.1"/>
</dbReference>
<name>A0A917T325_9RHOB</name>
<keyword evidence="2" id="KW-1185">Reference proteome</keyword>
<protein>
    <recommendedName>
        <fullName evidence="3">Flagellar biosynthesis protein FlgN</fullName>
    </recommendedName>
</protein>
<dbReference type="Proteomes" id="UP000649829">
    <property type="component" value="Unassembled WGS sequence"/>
</dbReference>
<reference evidence="1" key="2">
    <citation type="submission" date="2020-09" db="EMBL/GenBank/DDBJ databases">
        <authorList>
            <person name="Sun Q."/>
            <person name="Zhou Y."/>
        </authorList>
    </citation>
    <scope>NUCLEOTIDE SEQUENCE</scope>
    <source>
        <strain evidence="1">CGMCC 1.6293</strain>
    </source>
</reference>
<sequence>MTDETTRIFDALDALLERERLALLQGRLELLSDILAEKEGLIDRLTERPLGGDELTTLRGKAERNQELMDNTLRGIRSVASRLGTLRRLRRSLETYDQAGRRQTIVTQGGSQVEKRA</sequence>
<organism evidence="1 2">
    <name type="scientific">Pseudooceanicola nanhaiensis</name>
    <dbReference type="NCBI Taxonomy" id="375761"/>
    <lineage>
        <taxon>Bacteria</taxon>
        <taxon>Pseudomonadati</taxon>
        <taxon>Pseudomonadota</taxon>
        <taxon>Alphaproteobacteria</taxon>
        <taxon>Rhodobacterales</taxon>
        <taxon>Paracoccaceae</taxon>
        <taxon>Pseudooceanicola</taxon>
    </lineage>
</organism>
<comment type="caution">
    <text evidence="1">The sequence shown here is derived from an EMBL/GenBank/DDBJ whole genome shotgun (WGS) entry which is preliminary data.</text>
</comment>
<proteinExistence type="predicted"/>
<reference evidence="1" key="1">
    <citation type="journal article" date="2014" name="Int. J. Syst. Evol. Microbiol.">
        <title>Complete genome sequence of Corynebacterium casei LMG S-19264T (=DSM 44701T), isolated from a smear-ripened cheese.</title>
        <authorList>
            <consortium name="US DOE Joint Genome Institute (JGI-PGF)"/>
            <person name="Walter F."/>
            <person name="Albersmeier A."/>
            <person name="Kalinowski J."/>
            <person name="Ruckert C."/>
        </authorList>
    </citation>
    <scope>NUCLEOTIDE SEQUENCE</scope>
    <source>
        <strain evidence="1">CGMCC 1.6293</strain>
    </source>
</reference>
<dbReference type="EMBL" id="BMLF01000002">
    <property type="protein sequence ID" value="GGM07520.1"/>
    <property type="molecule type" value="Genomic_DNA"/>
</dbReference>
<evidence type="ECO:0008006" key="3">
    <source>
        <dbReference type="Google" id="ProtNLM"/>
    </source>
</evidence>
<evidence type="ECO:0000313" key="2">
    <source>
        <dbReference type="Proteomes" id="UP000649829"/>
    </source>
</evidence>
<accession>A0A917T325</accession>
<evidence type="ECO:0000313" key="1">
    <source>
        <dbReference type="EMBL" id="GGM07520.1"/>
    </source>
</evidence>